<sequence length="459" mass="50016">MGLPMYREPSPAGPKSALKSDPSAHARSSIRRQGAIRHRLPRTTGGSVPFRSSLPRQLSEEIQREIERESQSSRRQTRSPDNAALLDVAGGGSLLSDFARREAGHRILRDALRHSQPGRRLRIPRESTLRFEVSSPPWSTSDSLNRSSSGEDASNRQTSENLPFTPRFAPAFAYHSEISSQPHADVASLSPFPRPDAPSGEDTSGPQIRLLRRVGNRSVSEANQSAASRRPTIDGLGDRQRSISPEDDPLNDTWETLLTTITPDVHLPSADSSFTSTAASASSNQARSSSSTRSGNTSLAQATSLGPSTTMHMILDPYPEFFNPCDFPEFSSDSDTEAESDLDPRSSAAQRRNRARSRLLRYASTVGSTQDNQPPISILARRTTLPSISSLLSHDPASDLDLQQMQAIVDRLARREDIPEEWWAAAGLSRTVGRRLGAGEDSSNQTSENNSSNQAGESP</sequence>
<dbReference type="RefSeq" id="XP_013324439.1">
    <property type="nucleotide sequence ID" value="XM_013468985.1"/>
</dbReference>
<gene>
    <name evidence="2" type="ORF">T310_8230</name>
</gene>
<feature type="compositionally biased region" description="Polar residues" evidence="1">
    <location>
        <begin position="136"/>
        <end position="162"/>
    </location>
</feature>
<organism evidence="2 3">
    <name type="scientific">Rasamsonia emersonii (strain ATCC 16479 / CBS 393.64 / IMI 116815)</name>
    <dbReference type="NCBI Taxonomy" id="1408163"/>
    <lineage>
        <taxon>Eukaryota</taxon>
        <taxon>Fungi</taxon>
        <taxon>Dikarya</taxon>
        <taxon>Ascomycota</taxon>
        <taxon>Pezizomycotina</taxon>
        <taxon>Eurotiomycetes</taxon>
        <taxon>Eurotiomycetidae</taxon>
        <taxon>Eurotiales</taxon>
        <taxon>Trichocomaceae</taxon>
        <taxon>Rasamsonia</taxon>
    </lineage>
</organism>
<feature type="region of interest" description="Disordered" evidence="1">
    <location>
        <begin position="325"/>
        <end position="355"/>
    </location>
</feature>
<dbReference type="Proteomes" id="UP000053958">
    <property type="component" value="Unassembled WGS sequence"/>
</dbReference>
<feature type="compositionally biased region" description="Low complexity" evidence="1">
    <location>
        <begin position="442"/>
        <end position="459"/>
    </location>
</feature>
<evidence type="ECO:0000313" key="3">
    <source>
        <dbReference type="Proteomes" id="UP000053958"/>
    </source>
</evidence>
<feature type="region of interest" description="Disordered" evidence="1">
    <location>
        <begin position="273"/>
        <end position="311"/>
    </location>
</feature>
<feature type="region of interest" description="Disordered" evidence="1">
    <location>
        <begin position="434"/>
        <end position="459"/>
    </location>
</feature>
<feature type="region of interest" description="Disordered" evidence="1">
    <location>
        <begin position="184"/>
        <end position="251"/>
    </location>
</feature>
<feature type="compositionally biased region" description="Low complexity" evidence="1">
    <location>
        <begin position="273"/>
        <end position="300"/>
    </location>
</feature>
<feature type="compositionally biased region" description="Acidic residues" evidence="1">
    <location>
        <begin position="332"/>
        <end position="341"/>
    </location>
</feature>
<feature type="region of interest" description="Disordered" evidence="1">
    <location>
        <begin position="110"/>
        <end position="164"/>
    </location>
</feature>
<dbReference type="GeneID" id="25320490"/>
<proteinExistence type="predicted"/>
<keyword evidence="3" id="KW-1185">Reference proteome</keyword>
<evidence type="ECO:0000313" key="2">
    <source>
        <dbReference type="EMBL" id="KKA17827.1"/>
    </source>
</evidence>
<reference evidence="2 3" key="1">
    <citation type="submission" date="2015-04" db="EMBL/GenBank/DDBJ databases">
        <authorList>
            <person name="Heijne W.H."/>
            <person name="Fedorova N.D."/>
            <person name="Nierman W.C."/>
            <person name="Vollebregt A.W."/>
            <person name="Zhao Z."/>
            <person name="Wu L."/>
            <person name="Kumar M."/>
            <person name="Stam H."/>
            <person name="van den Berg M.A."/>
            <person name="Pel H.J."/>
        </authorList>
    </citation>
    <scope>NUCLEOTIDE SEQUENCE [LARGE SCALE GENOMIC DNA]</scope>
    <source>
        <strain evidence="2 3">CBS 393.64</strain>
    </source>
</reference>
<comment type="caution">
    <text evidence="2">The sequence shown here is derived from an EMBL/GenBank/DDBJ whole genome shotgun (WGS) entry which is preliminary data.</text>
</comment>
<accession>A0A0F4YHR2</accession>
<dbReference type="AlphaFoldDB" id="A0A0F4YHR2"/>
<protein>
    <submittedName>
        <fullName evidence="2">Uncharacterized protein</fullName>
    </submittedName>
</protein>
<evidence type="ECO:0000256" key="1">
    <source>
        <dbReference type="SAM" id="MobiDB-lite"/>
    </source>
</evidence>
<feature type="region of interest" description="Disordered" evidence="1">
    <location>
        <begin position="1"/>
        <end position="88"/>
    </location>
</feature>
<feature type="compositionally biased region" description="Basic and acidic residues" evidence="1">
    <location>
        <begin position="58"/>
        <end position="72"/>
    </location>
</feature>
<dbReference type="OrthoDB" id="3946700at2759"/>
<feature type="compositionally biased region" description="Polar residues" evidence="1">
    <location>
        <begin position="217"/>
        <end position="227"/>
    </location>
</feature>
<name>A0A0F4YHR2_RASE3</name>
<feature type="compositionally biased region" description="Basic residues" evidence="1">
    <location>
        <begin position="28"/>
        <end position="41"/>
    </location>
</feature>
<feature type="compositionally biased region" description="Polar residues" evidence="1">
    <location>
        <begin position="301"/>
        <end position="311"/>
    </location>
</feature>
<dbReference type="EMBL" id="LASV01000546">
    <property type="protein sequence ID" value="KKA17827.1"/>
    <property type="molecule type" value="Genomic_DNA"/>
</dbReference>